<organism evidence="1 2">
    <name type="scientific">Tenacibaculum jejuense</name>
    <dbReference type="NCBI Taxonomy" id="584609"/>
    <lineage>
        <taxon>Bacteria</taxon>
        <taxon>Pseudomonadati</taxon>
        <taxon>Bacteroidota</taxon>
        <taxon>Flavobacteriia</taxon>
        <taxon>Flavobacteriales</taxon>
        <taxon>Flavobacteriaceae</taxon>
        <taxon>Tenacibaculum</taxon>
    </lineage>
</organism>
<gene>
    <name evidence="1" type="ORF">TJEJU_1076</name>
</gene>
<sequence length="56" mass="6853">MSELNIKSLEYIKNKYNKAREFKHHVFKKINIVEKISDTKIVNYYDVYWIGAWVED</sequence>
<dbReference type="OrthoDB" id="1446280at2"/>
<reference evidence="1 2" key="1">
    <citation type="submission" date="2017-07" db="EMBL/GenBank/DDBJ databases">
        <authorList>
            <person name="Sun Z.S."/>
            <person name="Albrecht U."/>
            <person name="Echele G."/>
            <person name="Lee C.C."/>
        </authorList>
    </citation>
    <scope>NUCLEOTIDE SEQUENCE [LARGE SCALE GENOMIC DNA]</scope>
    <source>
        <strain evidence="2">type strain: KCTC 22618</strain>
    </source>
</reference>
<dbReference type="AlphaFoldDB" id="A0A238U8U4"/>
<dbReference type="KEGG" id="tje:TJEJU_1076"/>
<dbReference type="RefSeq" id="WP_157730115.1">
    <property type="nucleotide sequence ID" value="NZ_LT899436.1"/>
</dbReference>
<dbReference type="EMBL" id="LT899436">
    <property type="protein sequence ID" value="SNR14830.1"/>
    <property type="molecule type" value="Genomic_DNA"/>
</dbReference>
<protein>
    <submittedName>
        <fullName evidence="1">Uncharacterized protein</fullName>
    </submittedName>
</protein>
<dbReference type="Proteomes" id="UP000215214">
    <property type="component" value="Chromosome TJEJU"/>
</dbReference>
<accession>A0A238U8U4</accession>
<proteinExistence type="predicted"/>
<name>A0A238U8U4_9FLAO</name>
<evidence type="ECO:0000313" key="2">
    <source>
        <dbReference type="Proteomes" id="UP000215214"/>
    </source>
</evidence>
<keyword evidence="2" id="KW-1185">Reference proteome</keyword>
<evidence type="ECO:0000313" key="1">
    <source>
        <dbReference type="EMBL" id="SNR14830.1"/>
    </source>
</evidence>